<proteinExistence type="predicted"/>
<organism evidence="2 3">
    <name type="scientific">Plantactinospora soyae</name>
    <dbReference type="NCBI Taxonomy" id="1544732"/>
    <lineage>
        <taxon>Bacteria</taxon>
        <taxon>Bacillati</taxon>
        <taxon>Actinomycetota</taxon>
        <taxon>Actinomycetes</taxon>
        <taxon>Micromonosporales</taxon>
        <taxon>Micromonosporaceae</taxon>
        <taxon>Plantactinospora</taxon>
    </lineage>
</organism>
<name>A0A927MKF4_9ACTN</name>
<dbReference type="RefSeq" id="WP_192771652.1">
    <property type="nucleotide sequence ID" value="NZ_JADBEB010000001.1"/>
</dbReference>
<dbReference type="Pfam" id="PF03259">
    <property type="entry name" value="Robl_LC7"/>
    <property type="match status" value="1"/>
</dbReference>
<dbReference type="EMBL" id="JADBEB010000001">
    <property type="protein sequence ID" value="MBE1492805.1"/>
    <property type="molecule type" value="Genomic_DNA"/>
</dbReference>
<feature type="domain" description="Roadblock/LAMTOR2" evidence="1">
    <location>
        <begin position="8"/>
        <end position="96"/>
    </location>
</feature>
<comment type="caution">
    <text evidence="2">The sequence shown here is derived from an EMBL/GenBank/DDBJ whole genome shotgun (WGS) entry which is preliminary data.</text>
</comment>
<evidence type="ECO:0000313" key="2">
    <source>
        <dbReference type="EMBL" id="MBE1492805.1"/>
    </source>
</evidence>
<dbReference type="Gene3D" id="3.30.450.30">
    <property type="entry name" value="Dynein light chain 2a, cytoplasmic"/>
    <property type="match status" value="1"/>
</dbReference>
<accession>A0A927MKF4</accession>
<dbReference type="AlphaFoldDB" id="A0A927MKF4"/>
<dbReference type="SMART" id="SM00960">
    <property type="entry name" value="Robl_LC7"/>
    <property type="match status" value="1"/>
</dbReference>
<protein>
    <submittedName>
        <fullName evidence="2">Regulator of Ras-like GTPase activity (Roadblock/LC7/MglB family)</fullName>
    </submittedName>
</protein>
<dbReference type="SUPFAM" id="SSF103196">
    <property type="entry name" value="Roadblock/LC7 domain"/>
    <property type="match status" value="1"/>
</dbReference>
<evidence type="ECO:0000313" key="3">
    <source>
        <dbReference type="Proteomes" id="UP000649753"/>
    </source>
</evidence>
<keyword evidence="3" id="KW-1185">Reference proteome</keyword>
<gene>
    <name evidence="2" type="ORF">H4W31_008443</name>
</gene>
<evidence type="ECO:0000259" key="1">
    <source>
        <dbReference type="SMART" id="SM00960"/>
    </source>
</evidence>
<dbReference type="InterPro" id="IPR004942">
    <property type="entry name" value="Roadblock/LAMTOR2_dom"/>
</dbReference>
<dbReference type="Proteomes" id="UP000649753">
    <property type="component" value="Unassembled WGS sequence"/>
</dbReference>
<sequence length="168" mass="17423">MDTDAALLAELHRLRRAVPDVSGALLAAVDGLLVASDLPGADPHHIAALSAASVGIGDRFTQSVGHGPLREFVVRGAEGWVVSYPAGDDAILTVVVAPGTDLDRLHTEARPVAHRLGALWVAIRQPTVATAIPPTTDPDAPLATRTPMAALPAGFWSESGGWRSPGRP</sequence>
<reference evidence="2" key="1">
    <citation type="submission" date="2020-10" db="EMBL/GenBank/DDBJ databases">
        <title>Sequencing the genomes of 1000 actinobacteria strains.</title>
        <authorList>
            <person name="Klenk H.-P."/>
        </authorList>
    </citation>
    <scope>NUCLEOTIDE SEQUENCE</scope>
    <source>
        <strain evidence="2">DSM 46832</strain>
    </source>
</reference>